<dbReference type="InterPro" id="IPR050229">
    <property type="entry name" value="GlpE_sulfurtransferase"/>
</dbReference>
<dbReference type="Gene3D" id="3.40.250.10">
    <property type="entry name" value="Rhodanese-like domain"/>
    <property type="match status" value="1"/>
</dbReference>
<evidence type="ECO:0000313" key="2">
    <source>
        <dbReference type="EMBL" id="BCT74454.1"/>
    </source>
</evidence>
<dbReference type="PROSITE" id="PS50206">
    <property type="entry name" value="RHODANESE_3"/>
    <property type="match status" value="1"/>
</dbReference>
<dbReference type="SUPFAM" id="SSF52821">
    <property type="entry name" value="Rhodanese/Cell cycle control phosphatase"/>
    <property type="match status" value="1"/>
</dbReference>
<dbReference type="Pfam" id="PF00581">
    <property type="entry name" value="Rhodanese"/>
    <property type="match status" value="1"/>
</dbReference>
<dbReference type="PANTHER" id="PTHR43031:SF1">
    <property type="entry name" value="PYRIDINE NUCLEOTIDE-DISULPHIDE OXIDOREDUCTASE"/>
    <property type="match status" value="1"/>
</dbReference>
<keyword evidence="3" id="KW-1185">Reference proteome</keyword>
<feature type="domain" description="Rhodanese" evidence="1">
    <location>
        <begin position="12"/>
        <end position="99"/>
    </location>
</feature>
<dbReference type="Proteomes" id="UP001319861">
    <property type="component" value="Chromosome"/>
</dbReference>
<dbReference type="PANTHER" id="PTHR43031">
    <property type="entry name" value="FAD-DEPENDENT OXIDOREDUCTASE"/>
    <property type="match status" value="1"/>
</dbReference>
<accession>A0ABM7PQH7</accession>
<organism evidence="2 3">
    <name type="scientific">Sinomonas cyclohexanicum</name>
    <name type="common">Corynebacterium cyclohexanicum</name>
    <dbReference type="NCBI Taxonomy" id="322009"/>
    <lineage>
        <taxon>Bacteria</taxon>
        <taxon>Bacillati</taxon>
        <taxon>Actinomycetota</taxon>
        <taxon>Actinomycetes</taxon>
        <taxon>Micrococcales</taxon>
        <taxon>Micrococcaceae</taxon>
        <taxon>Sinomonas</taxon>
    </lineage>
</organism>
<dbReference type="RefSeq" id="WP_229231199.1">
    <property type="nucleotide sequence ID" value="NZ_AP024525.1"/>
</dbReference>
<sequence>MSDFETVRVDALPAGGTLLDVREDYEWEAGHAEGAVHIPLEQLPGRLDELDPDDDLLVICRTGGRSARAAQWLVANGYSAFNVAGGMDAWLTAGRPMVAENGQTPTVL</sequence>
<dbReference type="CDD" id="cd00158">
    <property type="entry name" value="RHOD"/>
    <property type="match status" value="1"/>
</dbReference>
<evidence type="ECO:0000259" key="1">
    <source>
        <dbReference type="PROSITE" id="PS50206"/>
    </source>
</evidence>
<name>A0ABM7PQH7_SINCY</name>
<dbReference type="InterPro" id="IPR001763">
    <property type="entry name" value="Rhodanese-like_dom"/>
</dbReference>
<evidence type="ECO:0000313" key="3">
    <source>
        <dbReference type="Proteomes" id="UP001319861"/>
    </source>
</evidence>
<proteinExistence type="predicted"/>
<reference evidence="2 3" key="1">
    <citation type="journal article" date="2021" name="J. Biosci. Bioeng.">
        <title>Identification and characterization of a chc gene cluster responsible for the aromatization pathway of cyclohexanecarboxylate degradation in Sinomonas cyclohexanicum ATCC 51369.</title>
        <authorList>
            <person name="Yamamoto T."/>
            <person name="Hasegawa Y."/>
            <person name="Lau P.C.K."/>
            <person name="Iwaki H."/>
        </authorList>
    </citation>
    <scope>NUCLEOTIDE SEQUENCE [LARGE SCALE GENOMIC DNA]</scope>
    <source>
        <strain evidence="2 3">ATCC 51369</strain>
    </source>
</reference>
<dbReference type="InterPro" id="IPR036873">
    <property type="entry name" value="Rhodanese-like_dom_sf"/>
</dbReference>
<dbReference type="EMBL" id="AP024525">
    <property type="protein sequence ID" value="BCT74454.1"/>
    <property type="molecule type" value="Genomic_DNA"/>
</dbReference>
<dbReference type="SMART" id="SM00450">
    <property type="entry name" value="RHOD"/>
    <property type="match status" value="1"/>
</dbReference>
<gene>
    <name evidence="2" type="ORF">SCMU_02960</name>
</gene>
<protein>
    <submittedName>
        <fullName evidence="2">Sulfurtransferase</fullName>
    </submittedName>
</protein>